<dbReference type="OrthoDB" id="2257589at2759"/>
<organism evidence="1">
    <name type="scientific">Absidia glauca</name>
    <name type="common">Pin mould</name>
    <dbReference type="NCBI Taxonomy" id="4829"/>
    <lineage>
        <taxon>Eukaryota</taxon>
        <taxon>Fungi</taxon>
        <taxon>Fungi incertae sedis</taxon>
        <taxon>Mucoromycota</taxon>
        <taxon>Mucoromycotina</taxon>
        <taxon>Mucoromycetes</taxon>
        <taxon>Mucorales</taxon>
        <taxon>Cunninghamellaceae</taxon>
        <taxon>Absidia</taxon>
    </lineage>
</organism>
<gene>
    <name evidence="1" type="primary">ABSGL_04242.1 scaffold 5264</name>
</gene>
<keyword evidence="2" id="KW-1185">Reference proteome</keyword>
<accession>A0A168MK45</accession>
<name>A0A168MK45_ABSGL</name>
<sequence length="73" mass="8014">MNSEPLPLNVKVESSKDINMHGANSILGDFLHKGAAIHSANNTISGQLHGLHQGLREERKLQQHYRDAKSADS</sequence>
<dbReference type="AlphaFoldDB" id="A0A168MK45"/>
<proteinExistence type="predicted"/>
<evidence type="ECO:0000313" key="1">
    <source>
        <dbReference type="EMBL" id="SAL98686.1"/>
    </source>
</evidence>
<dbReference type="EMBL" id="LT552303">
    <property type="protein sequence ID" value="SAL98686.1"/>
    <property type="molecule type" value="Genomic_DNA"/>
</dbReference>
<dbReference type="Proteomes" id="UP000078561">
    <property type="component" value="Unassembled WGS sequence"/>
</dbReference>
<protein>
    <submittedName>
        <fullName evidence="1">Uncharacterized protein</fullName>
    </submittedName>
</protein>
<reference evidence="1" key="1">
    <citation type="submission" date="2016-04" db="EMBL/GenBank/DDBJ databases">
        <authorList>
            <person name="Evans L.H."/>
            <person name="Alamgir A."/>
            <person name="Owens N."/>
            <person name="Weber N.D."/>
            <person name="Virtaneva K."/>
            <person name="Barbian K."/>
            <person name="Babar A."/>
            <person name="Rosenke K."/>
        </authorList>
    </citation>
    <scope>NUCLEOTIDE SEQUENCE [LARGE SCALE GENOMIC DNA]</scope>
    <source>
        <strain evidence="1">CBS 101.48</strain>
    </source>
</reference>
<evidence type="ECO:0000313" key="2">
    <source>
        <dbReference type="Proteomes" id="UP000078561"/>
    </source>
</evidence>
<dbReference type="InParanoid" id="A0A168MK45"/>